<dbReference type="InterPro" id="IPR052905">
    <property type="entry name" value="LD-transpeptidase_YkuD-like"/>
</dbReference>
<dbReference type="GO" id="GO:0016740">
    <property type="term" value="F:transferase activity"/>
    <property type="evidence" value="ECO:0007669"/>
    <property type="project" value="UniProtKB-KW"/>
</dbReference>
<dbReference type="Pfam" id="PF01471">
    <property type="entry name" value="PG_binding_1"/>
    <property type="match status" value="1"/>
</dbReference>
<evidence type="ECO:0000256" key="1">
    <source>
        <dbReference type="ARBA" id="ARBA00004752"/>
    </source>
</evidence>
<dbReference type="PANTHER" id="PTHR41533:SF1">
    <property type="entry name" value="L,D-TRANSPEPTIDASE YCBB-RELATED"/>
    <property type="match status" value="1"/>
</dbReference>
<comment type="pathway">
    <text evidence="1 7">Cell wall biogenesis; peptidoglycan biosynthesis.</text>
</comment>
<name>B8CPE4_SHEPW</name>
<dbReference type="InterPro" id="IPR036366">
    <property type="entry name" value="PGBDSf"/>
</dbReference>
<dbReference type="SUPFAM" id="SSF141523">
    <property type="entry name" value="L,D-transpeptidase catalytic domain-like"/>
    <property type="match status" value="1"/>
</dbReference>
<dbReference type="PROSITE" id="PS52029">
    <property type="entry name" value="LD_TPASE"/>
    <property type="match status" value="1"/>
</dbReference>
<dbReference type="GO" id="GO:0009252">
    <property type="term" value="P:peptidoglycan biosynthetic process"/>
    <property type="evidence" value="ECO:0007669"/>
    <property type="project" value="UniProtKB-UniPathway"/>
</dbReference>
<evidence type="ECO:0000256" key="2">
    <source>
        <dbReference type="ARBA" id="ARBA00005992"/>
    </source>
</evidence>
<dbReference type="OrthoDB" id="9778545at2"/>
<feature type="active site" description="Nucleophile" evidence="7">
    <location>
        <position position="378"/>
    </location>
</feature>
<proteinExistence type="inferred from homology"/>
<feature type="domain" description="L,D-TPase catalytic" evidence="9">
    <location>
        <begin position="227"/>
        <end position="406"/>
    </location>
</feature>
<dbReference type="InterPro" id="IPR038063">
    <property type="entry name" value="Transpep_catalytic_dom"/>
</dbReference>
<evidence type="ECO:0000256" key="3">
    <source>
        <dbReference type="ARBA" id="ARBA00022679"/>
    </source>
</evidence>
<feature type="active site" description="Proton donor/acceptor" evidence="7">
    <location>
        <position position="359"/>
    </location>
</feature>
<evidence type="ECO:0000256" key="7">
    <source>
        <dbReference type="PROSITE-ProRule" id="PRU01373"/>
    </source>
</evidence>
<dbReference type="SUPFAM" id="SSF47090">
    <property type="entry name" value="PGBD-like"/>
    <property type="match status" value="1"/>
</dbReference>
<dbReference type="GO" id="GO:0071555">
    <property type="term" value="P:cell wall organization"/>
    <property type="evidence" value="ECO:0007669"/>
    <property type="project" value="UniProtKB-UniRule"/>
</dbReference>
<keyword evidence="5 7" id="KW-0573">Peptidoglycan synthesis</keyword>
<organism evidence="10 11">
    <name type="scientific">Shewanella piezotolerans (strain WP3 / JCM 13877)</name>
    <dbReference type="NCBI Taxonomy" id="225849"/>
    <lineage>
        <taxon>Bacteria</taxon>
        <taxon>Pseudomonadati</taxon>
        <taxon>Pseudomonadota</taxon>
        <taxon>Gammaproteobacteria</taxon>
        <taxon>Alteromonadales</taxon>
        <taxon>Shewanellaceae</taxon>
        <taxon>Shewanella</taxon>
    </lineage>
</organism>
<dbReference type="Pfam" id="PF03734">
    <property type="entry name" value="YkuD"/>
    <property type="match status" value="1"/>
</dbReference>
<evidence type="ECO:0000313" key="10">
    <source>
        <dbReference type="EMBL" id="ACJ29520.1"/>
    </source>
</evidence>
<keyword evidence="3" id="KW-0808">Transferase</keyword>
<sequence length="464" mass="53630">MRFISISFIISLVLMSAAVFADERANAANKMLVKQLRLIHLVEPKAKYQHQLTQLTYGKPTKETLEKIEFDIANFWAQRHIAIRDTNTTNINDPLIRAMALEPKMDNYLQLQNRISHLRWLAEHQQWTPIYIEGLIRPGMSHKSLLAIADRLMLLGDGVASAQSAESLDDRLVNGVRRFQRRHGLNPDGIIGPETLKWINVDPMERARILAKSFVQKAEFMSQRAEQFLVINIPAYEMELISQGKVELESRVIVGKPYRQTPLLSSAISNVVINPSWRVPKKILFNDLLPQVRIDGNYIEQREFDVFDREGNQVVRSAQQWRDLAAGPFPFRFVQRPGVNNTLGRYKFYFPNDYSVYLHDTSDPKLFNKSYRALSSGCIRIENVEGLANWMAANLVKDKQTWVDRHIDRNKTQWFALNSTLNVHLVYWTAWIDKDNLAQFRNDIYQKQSINDASDPSVAHINNL</sequence>
<dbReference type="PANTHER" id="PTHR41533">
    <property type="entry name" value="L,D-TRANSPEPTIDASE HI_1667-RELATED"/>
    <property type="match status" value="1"/>
</dbReference>
<dbReference type="HOGENOM" id="CLU_020360_5_0_6"/>
<dbReference type="Gene3D" id="1.10.101.10">
    <property type="entry name" value="PGBD-like superfamily/PGBD"/>
    <property type="match status" value="1"/>
</dbReference>
<reference evidence="10 11" key="1">
    <citation type="journal article" date="2008" name="PLoS ONE">
        <title>Environmental adaptation: genomic analysis of the piezotolerant and psychrotolerant deep-sea iron reducing bacterium Shewanella piezotolerans WP3.</title>
        <authorList>
            <person name="Wang F."/>
            <person name="Wang J."/>
            <person name="Jian H."/>
            <person name="Zhang B."/>
            <person name="Li S."/>
            <person name="Wang F."/>
            <person name="Zeng X."/>
            <person name="Gao L."/>
            <person name="Bartlett D.H."/>
            <person name="Yu J."/>
            <person name="Hu S."/>
            <person name="Xiao X."/>
        </authorList>
    </citation>
    <scope>NUCLEOTIDE SEQUENCE [LARGE SCALE GENOMIC DNA]</scope>
    <source>
        <strain evidence="11">WP3 / JCM 13877</strain>
    </source>
</reference>
<dbReference type="CDD" id="cd16913">
    <property type="entry name" value="YkuD_like"/>
    <property type="match status" value="1"/>
</dbReference>
<keyword evidence="11" id="KW-1185">Reference proteome</keyword>
<protein>
    <recommendedName>
        <fullName evidence="9">L,D-TPase catalytic domain-containing protein</fullName>
    </recommendedName>
</protein>
<evidence type="ECO:0000256" key="5">
    <source>
        <dbReference type="ARBA" id="ARBA00022984"/>
    </source>
</evidence>
<dbReference type="AlphaFoldDB" id="B8CPE4"/>
<feature type="signal peptide" evidence="8">
    <location>
        <begin position="1"/>
        <end position="21"/>
    </location>
</feature>
<dbReference type="EMBL" id="CP000472">
    <property type="protein sequence ID" value="ACJ29520.1"/>
    <property type="molecule type" value="Genomic_DNA"/>
</dbReference>
<keyword evidence="8" id="KW-0732">Signal</keyword>
<dbReference type="STRING" id="225849.swp_2794"/>
<dbReference type="RefSeq" id="WP_020912874.1">
    <property type="nucleotide sequence ID" value="NC_011566.1"/>
</dbReference>
<accession>B8CPE4</accession>
<dbReference type="GO" id="GO:0008360">
    <property type="term" value="P:regulation of cell shape"/>
    <property type="evidence" value="ECO:0007669"/>
    <property type="project" value="UniProtKB-UniRule"/>
</dbReference>
<keyword evidence="6 7" id="KW-0961">Cell wall biogenesis/degradation</keyword>
<keyword evidence="4 7" id="KW-0133">Cell shape</keyword>
<evidence type="ECO:0000259" key="9">
    <source>
        <dbReference type="PROSITE" id="PS52029"/>
    </source>
</evidence>
<evidence type="ECO:0000256" key="8">
    <source>
        <dbReference type="SAM" id="SignalP"/>
    </source>
</evidence>
<dbReference type="InterPro" id="IPR002477">
    <property type="entry name" value="Peptidoglycan-bd-like"/>
</dbReference>
<dbReference type="Gene3D" id="2.40.440.10">
    <property type="entry name" value="L,D-transpeptidase catalytic domain-like"/>
    <property type="match status" value="1"/>
</dbReference>
<dbReference type="eggNOG" id="COG2989">
    <property type="taxonomic scope" value="Bacteria"/>
</dbReference>
<gene>
    <name evidence="10" type="ordered locus">swp_2794</name>
</gene>
<comment type="similarity">
    <text evidence="2">Belongs to the YkuD family.</text>
</comment>
<dbReference type="UniPathway" id="UPA00219"/>
<evidence type="ECO:0000313" key="11">
    <source>
        <dbReference type="Proteomes" id="UP000000753"/>
    </source>
</evidence>
<dbReference type="Proteomes" id="UP000000753">
    <property type="component" value="Chromosome"/>
</dbReference>
<evidence type="ECO:0000256" key="4">
    <source>
        <dbReference type="ARBA" id="ARBA00022960"/>
    </source>
</evidence>
<evidence type="ECO:0000256" key="6">
    <source>
        <dbReference type="ARBA" id="ARBA00023316"/>
    </source>
</evidence>
<dbReference type="InterPro" id="IPR005490">
    <property type="entry name" value="LD_TPept_cat_dom"/>
</dbReference>
<feature type="chain" id="PRO_5002869754" description="L,D-TPase catalytic domain-containing protein" evidence="8">
    <location>
        <begin position="22"/>
        <end position="464"/>
    </location>
</feature>
<dbReference type="InterPro" id="IPR036365">
    <property type="entry name" value="PGBD-like_sf"/>
</dbReference>
<dbReference type="KEGG" id="swp:swp_2794"/>
<dbReference type="GO" id="GO:0004180">
    <property type="term" value="F:carboxypeptidase activity"/>
    <property type="evidence" value="ECO:0007669"/>
    <property type="project" value="UniProtKB-ARBA"/>
</dbReference>